<dbReference type="AlphaFoldDB" id="A0A497ENC4"/>
<dbReference type="PANTHER" id="PTHR10491">
    <property type="entry name" value="DTDP-4-DEHYDRORHAMNOSE REDUCTASE"/>
    <property type="match status" value="1"/>
</dbReference>
<dbReference type="Proteomes" id="UP000278475">
    <property type="component" value="Unassembled WGS sequence"/>
</dbReference>
<evidence type="ECO:0000259" key="1">
    <source>
        <dbReference type="Pfam" id="PF04321"/>
    </source>
</evidence>
<reference evidence="2 3" key="1">
    <citation type="submission" date="2018-06" db="EMBL/GenBank/DDBJ databases">
        <title>Extensive metabolic versatility and redundancy in microbially diverse, dynamic hydrothermal sediments.</title>
        <authorList>
            <person name="Dombrowski N."/>
            <person name="Teske A."/>
            <person name="Baker B.J."/>
        </authorList>
    </citation>
    <scope>NUCLEOTIDE SEQUENCE [LARGE SCALE GENOMIC DNA]</scope>
    <source>
        <strain evidence="2">B66_G16</strain>
    </source>
</reference>
<dbReference type="EMBL" id="QMQV01000097">
    <property type="protein sequence ID" value="RLE47948.1"/>
    <property type="molecule type" value="Genomic_DNA"/>
</dbReference>
<proteinExistence type="predicted"/>
<dbReference type="Pfam" id="PF04321">
    <property type="entry name" value="RmlD_sub_bind"/>
    <property type="match status" value="1"/>
</dbReference>
<accession>A0A497ENC4</accession>
<sequence>MRILITGASGLLGTKLCEIALSRNYEVYSAYNTHEPLYGRPIRLDVSNDDAVEKAFRKIRPEAVVHAAALTHVDKCELEKELAWKINVEGTGNIARLCRRHGAFLVYVSTDYVFDGETGMYKETDKPSPINYYGLTKLKGEEKVKAVADKFCIARASVIYGSVPAAGKVNFALWLLEKLGNKERVKIVTDQWNSPTLNTNLAQMILEVVERKITGTYHLAGATRISRYDFAKLIAKSFNLDERLIIPASSDQFKWAAKRPKDSSLNTQKAQHTLKNKPLEVEQAVVIMKDELLKKRDALPKLCGSFSDNLSF</sequence>
<name>A0A497ENC4_9CREN</name>
<dbReference type="CDD" id="cd05254">
    <property type="entry name" value="dTDP_HR_like_SDR_e"/>
    <property type="match status" value="1"/>
</dbReference>
<dbReference type="Gene3D" id="3.40.50.720">
    <property type="entry name" value="NAD(P)-binding Rossmann-like Domain"/>
    <property type="match status" value="1"/>
</dbReference>
<dbReference type="SUPFAM" id="SSF51735">
    <property type="entry name" value="NAD(P)-binding Rossmann-fold domains"/>
    <property type="match status" value="1"/>
</dbReference>
<dbReference type="NCBIfam" id="TIGR01214">
    <property type="entry name" value="rmlD"/>
    <property type="match status" value="1"/>
</dbReference>
<comment type="caution">
    <text evidence="2">The sequence shown here is derived from an EMBL/GenBank/DDBJ whole genome shotgun (WGS) entry which is preliminary data.</text>
</comment>
<gene>
    <name evidence="2" type="primary">rfbD</name>
    <name evidence="2" type="ORF">DRJ31_08095</name>
</gene>
<evidence type="ECO:0000313" key="3">
    <source>
        <dbReference type="Proteomes" id="UP000278475"/>
    </source>
</evidence>
<feature type="domain" description="RmlD-like substrate binding" evidence="1">
    <location>
        <begin position="1"/>
        <end position="291"/>
    </location>
</feature>
<dbReference type="PANTHER" id="PTHR10491:SF4">
    <property type="entry name" value="METHIONINE ADENOSYLTRANSFERASE 2 SUBUNIT BETA"/>
    <property type="match status" value="1"/>
</dbReference>
<dbReference type="InterPro" id="IPR005913">
    <property type="entry name" value="dTDP_dehydrorham_reduct"/>
</dbReference>
<organism evidence="2 3">
    <name type="scientific">Thermoproteota archaeon</name>
    <dbReference type="NCBI Taxonomy" id="2056631"/>
    <lineage>
        <taxon>Archaea</taxon>
        <taxon>Thermoproteota</taxon>
    </lineage>
</organism>
<dbReference type="InterPro" id="IPR029903">
    <property type="entry name" value="RmlD-like-bd"/>
</dbReference>
<dbReference type="InterPro" id="IPR036291">
    <property type="entry name" value="NAD(P)-bd_dom_sf"/>
</dbReference>
<keyword evidence="2" id="KW-0560">Oxidoreductase</keyword>
<dbReference type="GO" id="GO:0008831">
    <property type="term" value="F:dTDP-4-dehydrorhamnose reductase activity"/>
    <property type="evidence" value="ECO:0007669"/>
    <property type="project" value="UniProtKB-EC"/>
</dbReference>
<protein>
    <submittedName>
        <fullName evidence="2">dTDP-4-dehydrorhamnose reductase</fullName>
        <ecNumber evidence="2">1.1.1.133</ecNumber>
    </submittedName>
</protein>
<dbReference type="EC" id="1.1.1.133" evidence="2"/>
<evidence type="ECO:0000313" key="2">
    <source>
        <dbReference type="EMBL" id="RLE47948.1"/>
    </source>
</evidence>